<protein>
    <submittedName>
        <fullName evidence="1">Zinc finger MYM-type protein 1-like</fullName>
    </submittedName>
</protein>
<dbReference type="EMBL" id="VUJU01005192">
    <property type="protein sequence ID" value="KAF0751993.1"/>
    <property type="molecule type" value="Genomic_DNA"/>
</dbReference>
<feature type="non-terminal residue" evidence="1">
    <location>
        <position position="1"/>
    </location>
</feature>
<dbReference type="AlphaFoldDB" id="A0A6G0YAJ4"/>
<gene>
    <name evidence="1" type="ORF">FWK35_00020358</name>
</gene>
<name>A0A6G0YAJ4_APHCR</name>
<evidence type="ECO:0000313" key="2">
    <source>
        <dbReference type="Proteomes" id="UP000478052"/>
    </source>
</evidence>
<evidence type="ECO:0000313" key="1">
    <source>
        <dbReference type="EMBL" id="KAF0751993.1"/>
    </source>
</evidence>
<feature type="non-terminal residue" evidence="1">
    <location>
        <position position="76"/>
    </location>
</feature>
<reference evidence="1 2" key="1">
    <citation type="submission" date="2019-08" db="EMBL/GenBank/DDBJ databases">
        <title>Whole genome of Aphis craccivora.</title>
        <authorList>
            <person name="Voronova N.V."/>
            <person name="Shulinski R.S."/>
            <person name="Bandarenka Y.V."/>
            <person name="Zhorov D.G."/>
            <person name="Warner D."/>
        </authorList>
    </citation>
    <scope>NUCLEOTIDE SEQUENCE [LARGE SCALE GENOMIC DNA]</scope>
    <source>
        <strain evidence="1">180601</strain>
        <tissue evidence="1">Whole Body</tissue>
    </source>
</reference>
<sequence>AYDKFLSSSQVTCERSFSTLKNSLSQPFLEAFILISCEKDILTKLNNDEIIKNLAMTSEHFKKKLLRFYNKLANKM</sequence>
<keyword evidence="2" id="KW-1185">Reference proteome</keyword>
<organism evidence="1 2">
    <name type="scientific">Aphis craccivora</name>
    <name type="common">Cowpea aphid</name>
    <dbReference type="NCBI Taxonomy" id="307492"/>
    <lineage>
        <taxon>Eukaryota</taxon>
        <taxon>Metazoa</taxon>
        <taxon>Ecdysozoa</taxon>
        <taxon>Arthropoda</taxon>
        <taxon>Hexapoda</taxon>
        <taxon>Insecta</taxon>
        <taxon>Pterygota</taxon>
        <taxon>Neoptera</taxon>
        <taxon>Paraneoptera</taxon>
        <taxon>Hemiptera</taxon>
        <taxon>Sternorrhyncha</taxon>
        <taxon>Aphidomorpha</taxon>
        <taxon>Aphidoidea</taxon>
        <taxon>Aphididae</taxon>
        <taxon>Aphidini</taxon>
        <taxon>Aphis</taxon>
        <taxon>Aphis</taxon>
    </lineage>
</organism>
<proteinExistence type="predicted"/>
<accession>A0A6G0YAJ4</accession>
<dbReference type="Proteomes" id="UP000478052">
    <property type="component" value="Unassembled WGS sequence"/>
</dbReference>
<dbReference type="OrthoDB" id="1163283at2759"/>
<comment type="caution">
    <text evidence="1">The sequence shown here is derived from an EMBL/GenBank/DDBJ whole genome shotgun (WGS) entry which is preliminary data.</text>
</comment>